<keyword evidence="4 6" id="KW-0378">Hydrolase</keyword>
<keyword evidence="8" id="KW-1185">Reference proteome</keyword>
<dbReference type="InterPro" id="IPR037004">
    <property type="entry name" value="Exonuc_VII_ssu_sf"/>
</dbReference>
<dbReference type="GO" id="GO:0005829">
    <property type="term" value="C:cytosol"/>
    <property type="evidence" value="ECO:0007669"/>
    <property type="project" value="TreeGrafter"/>
</dbReference>
<evidence type="ECO:0000256" key="1">
    <source>
        <dbReference type="ARBA" id="ARBA00009998"/>
    </source>
</evidence>
<evidence type="ECO:0000313" key="7">
    <source>
        <dbReference type="EMBL" id="KOR88656.1"/>
    </source>
</evidence>
<name>A0A0M1P2E9_9BACL</name>
<organism evidence="7 8">
    <name type="scientific">Paenibacillus solani</name>
    <dbReference type="NCBI Taxonomy" id="1705565"/>
    <lineage>
        <taxon>Bacteria</taxon>
        <taxon>Bacillati</taxon>
        <taxon>Bacillota</taxon>
        <taxon>Bacilli</taxon>
        <taxon>Bacillales</taxon>
        <taxon>Paenibacillaceae</taxon>
        <taxon>Paenibacillus</taxon>
    </lineage>
</organism>
<dbReference type="HAMAP" id="MF_00337">
    <property type="entry name" value="Exonuc_7_S"/>
    <property type="match status" value="1"/>
</dbReference>
<comment type="subcellular location">
    <subcellularLocation>
        <location evidence="6">Cytoplasm</location>
    </subcellularLocation>
</comment>
<dbReference type="EMBL" id="LIUT01000001">
    <property type="protein sequence ID" value="KOR88656.1"/>
    <property type="molecule type" value="Genomic_DNA"/>
</dbReference>
<dbReference type="NCBIfam" id="NF002140">
    <property type="entry name" value="PRK00977.1-4"/>
    <property type="match status" value="1"/>
</dbReference>
<dbReference type="GO" id="GO:0009318">
    <property type="term" value="C:exodeoxyribonuclease VII complex"/>
    <property type="evidence" value="ECO:0007669"/>
    <property type="project" value="UniProtKB-UniRule"/>
</dbReference>
<dbReference type="PANTHER" id="PTHR34137">
    <property type="entry name" value="EXODEOXYRIBONUCLEASE 7 SMALL SUBUNIT"/>
    <property type="match status" value="1"/>
</dbReference>
<dbReference type="Pfam" id="PF02609">
    <property type="entry name" value="Exonuc_VII_S"/>
    <property type="match status" value="1"/>
</dbReference>
<dbReference type="RefSeq" id="WP_053488852.1">
    <property type="nucleotide sequence ID" value="NZ_JBCMXJ010000016.1"/>
</dbReference>
<dbReference type="Gene3D" id="1.10.287.1040">
    <property type="entry name" value="Exonuclease VII, small subunit"/>
    <property type="match status" value="1"/>
</dbReference>
<dbReference type="PANTHER" id="PTHR34137:SF1">
    <property type="entry name" value="EXODEOXYRIBONUCLEASE 7 SMALL SUBUNIT"/>
    <property type="match status" value="1"/>
</dbReference>
<evidence type="ECO:0000256" key="5">
    <source>
        <dbReference type="ARBA" id="ARBA00022839"/>
    </source>
</evidence>
<comment type="similarity">
    <text evidence="1 6">Belongs to the XseB family.</text>
</comment>
<keyword evidence="2 6" id="KW-0963">Cytoplasm</keyword>
<dbReference type="OrthoDB" id="9798666at2"/>
<dbReference type="GO" id="GO:0006308">
    <property type="term" value="P:DNA catabolic process"/>
    <property type="evidence" value="ECO:0007669"/>
    <property type="project" value="UniProtKB-UniRule"/>
</dbReference>
<dbReference type="AlphaFoldDB" id="A0A0M1P2E9"/>
<keyword evidence="5 6" id="KW-0269">Exonuclease</keyword>
<dbReference type="PATRIC" id="fig|1705565.3.peg.2982"/>
<gene>
    <name evidence="6" type="primary">xseB</name>
    <name evidence="7" type="ORF">AM231_05445</name>
</gene>
<dbReference type="EC" id="3.1.11.6" evidence="6"/>
<dbReference type="NCBIfam" id="TIGR01280">
    <property type="entry name" value="xseB"/>
    <property type="match status" value="1"/>
</dbReference>
<accession>A0A0M1P2E9</accession>
<evidence type="ECO:0000256" key="2">
    <source>
        <dbReference type="ARBA" id="ARBA00022490"/>
    </source>
</evidence>
<dbReference type="SUPFAM" id="SSF116842">
    <property type="entry name" value="XseB-like"/>
    <property type="match status" value="1"/>
</dbReference>
<reference evidence="8" key="1">
    <citation type="submission" date="2015-08" db="EMBL/GenBank/DDBJ databases">
        <title>Genome sequencing project for genomic taxonomy and phylogenomics of Bacillus-like bacteria.</title>
        <authorList>
            <person name="Liu B."/>
            <person name="Wang J."/>
            <person name="Zhu Y."/>
            <person name="Liu G."/>
            <person name="Chen Q."/>
            <person name="Chen Z."/>
            <person name="Lan J."/>
            <person name="Che J."/>
            <person name="Ge C."/>
            <person name="Shi H."/>
            <person name="Pan Z."/>
            <person name="Liu X."/>
        </authorList>
    </citation>
    <scope>NUCLEOTIDE SEQUENCE [LARGE SCALE GENOMIC DNA]</scope>
    <source>
        <strain evidence="8">FJAT-22460</strain>
    </source>
</reference>
<proteinExistence type="inferred from homology"/>
<dbReference type="GO" id="GO:0008855">
    <property type="term" value="F:exodeoxyribonuclease VII activity"/>
    <property type="evidence" value="ECO:0007669"/>
    <property type="project" value="UniProtKB-UniRule"/>
</dbReference>
<dbReference type="InterPro" id="IPR003761">
    <property type="entry name" value="Exonuc_VII_S"/>
</dbReference>
<evidence type="ECO:0000313" key="8">
    <source>
        <dbReference type="Proteomes" id="UP000036932"/>
    </source>
</evidence>
<evidence type="ECO:0000256" key="3">
    <source>
        <dbReference type="ARBA" id="ARBA00022722"/>
    </source>
</evidence>
<dbReference type="Proteomes" id="UP000036932">
    <property type="component" value="Unassembled WGS sequence"/>
</dbReference>
<comment type="caution">
    <text evidence="7">The sequence shown here is derived from an EMBL/GenBank/DDBJ whole genome shotgun (WGS) entry which is preliminary data.</text>
</comment>
<sequence length="86" mass="9646">MASDTLEISFEDAMAQLETIVEQLEDGDVPLEKAIDLFQQGMKLSQICSKKLEQVEQKIEMIVEEGGELKRKPFGGMLDETGEIIE</sequence>
<protein>
    <recommendedName>
        <fullName evidence="6">Exodeoxyribonuclease 7 small subunit</fullName>
        <ecNumber evidence="6">3.1.11.6</ecNumber>
    </recommendedName>
    <alternativeName>
        <fullName evidence="6">Exodeoxyribonuclease VII small subunit</fullName>
        <shortName evidence="6">Exonuclease VII small subunit</shortName>
    </alternativeName>
</protein>
<comment type="subunit">
    <text evidence="6">Heterooligomer composed of large and small subunits.</text>
</comment>
<evidence type="ECO:0000256" key="6">
    <source>
        <dbReference type="HAMAP-Rule" id="MF_00337"/>
    </source>
</evidence>
<keyword evidence="3 6" id="KW-0540">Nuclease</keyword>
<evidence type="ECO:0000256" key="4">
    <source>
        <dbReference type="ARBA" id="ARBA00022801"/>
    </source>
</evidence>
<comment type="function">
    <text evidence="6">Bidirectionally degrades single-stranded DNA into large acid-insoluble oligonucleotides, which are then degraded further into small acid-soluble oligonucleotides.</text>
</comment>
<comment type="catalytic activity">
    <reaction evidence="6">
        <text>Exonucleolytic cleavage in either 5'- to 3'- or 3'- to 5'-direction to yield nucleoside 5'-phosphates.</text>
        <dbReference type="EC" id="3.1.11.6"/>
    </reaction>
</comment>